<organism evidence="1 2">
    <name type="scientific">Tetradesmus obliquus</name>
    <name type="common">Green alga</name>
    <name type="synonym">Acutodesmus obliquus</name>
    <dbReference type="NCBI Taxonomy" id="3088"/>
    <lineage>
        <taxon>Eukaryota</taxon>
        <taxon>Viridiplantae</taxon>
        <taxon>Chlorophyta</taxon>
        <taxon>core chlorophytes</taxon>
        <taxon>Chlorophyceae</taxon>
        <taxon>CS clade</taxon>
        <taxon>Sphaeropleales</taxon>
        <taxon>Scenedesmaceae</taxon>
        <taxon>Tetradesmus</taxon>
    </lineage>
</organism>
<dbReference type="EMBL" id="FNXT01000206">
    <property type="protein sequence ID" value="SZX62153.1"/>
    <property type="molecule type" value="Genomic_DNA"/>
</dbReference>
<accession>A0A383VB33</accession>
<proteinExistence type="predicted"/>
<evidence type="ECO:0000313" key="1">
    <source>
        <dbReference type="EMBL" id="SZX62153.1"/>
    </source>
</evidence>
<name>A0A383VB33_TETOB</name>
<evidence type="ECO:0000313" key="2">
    <source>
        <dbReference type="Proteomes" id="UP000256970"/>
    </source>
</evidence>
<gene>
    <name evidence="1" type="ORF">BQ4739_LOCUS2676</name>
</gene>
<reference evidence="1 2" key="1">
    <citation type="submission" date="2016-10" db="EMBL/GenBank/DDBJ databases">
        <authorList>
            <person name="Cai Z."/>
        </authorList>
    </citation>
    <scope>NUCLEOTIDE SEQUENCE [LARGE SCALE GENOMIC DNA]</scope>
</reference>
<sequence length="293" mass="31844">MCLAMLREKPLQQAQQHAQQWQAAVLCGAVAEAVRAAATGVSLEIANKPVWWLLDTVLPQEHAKQLLQDPSLISPLLNTPNFPLQLAEGLCRRGLCMSFEDISAAARSPDNSAGVEIWVHDQPGEQGIAAGIPPEAPQLFEGITPAPGTLQEALELDVAQFGLNCISSTAAAAAARMLPQLQGLTADQVGQLLHTALARQPTNNALDHLRTATYHGWQLQQLPAKQLLPALRQAVLLGAQYPHHADDLLRLIRDWELPPSRIPADAVTGLIYAAMEAGSQQSYWWWLVDMPPF</sequence>
<dbReference type="AlphaFoldDB" id="A0A383VB33"/>
<protein>
    <submittedName>
        <fullName evidence="1">Uncharacterized protein</fullName>
    </submittedName>
</protein>
<dbReference type="Proteomes" id="UP000256970">
    <property type="component" value="Unassembled WGS sequence"/>
</dbReference>
<keyword evidence="2" id="KW-1185">Reference proteome</keyword>